<dbReference type="SUPFAM" id="SSF88713">
    <property type="entry name" value="Glycoside hydrolase/deacetylase"/>
    <property type="match status" value="1"/>
</dbReference>
<dbReference type="InterPro" id="IPR044846">
    <property type="entry name" value="GH10"/>
</dbReference>
<keyword evidence="5 7" id="KW-0326">Glycosidase</keyword>
<keyword evidence="13" id="KW-1185">Reference proteome</keyword>
<dbReference type="Pfam" id="PF02018">
    <property type="entry name" value="CBM_4_9"/>
    <property type="match status" value="2"/>
</dbReference>
<evidence type="ECO:0000256" key="9">
    <source>
        <dbReference type="SAM" id="Phobius"/>
    </source>
</evidence>
<keyword evidence="9" id="KW-1133">Transmembrane helix</keyword>
<keyword evidence="4 7" id="KW-0119">Carbohydrate metabolism</keyword>
<dbReference type="Pfam" id="PF00331">
    <property type="entry name" value="Glyco_hydro_10"/>
    <property type="match status" value="1"/>
</dbReference>
<comment type="similarity">
    <text evidence="1 7">Belongs to the glycosyl hydrolase 10 (cellulase F) family.</text>
</comment>
<dbReference type="GO" id="GO:0030246">
    <property type="term" value="F:carbohydrate binding"/>
    <property type="evidence" value="ECO:0007669"/>
    <property type="project" value="InterPro"/>
</dbReference>
<dbReference type="InterPro" id="IPR003305">
    <property type="entry name" value="CenC_carb-bd"/>
</dbReference>
<dbReference type="GO" id="GO:0016810">
    <property type="term" value="F:hydrolase activity, acting on carbon-nitrogen (but not peptide) bonds"/>
    <property type="evidence" value="ECO:0007669"/>
    <property type="project" value="InterPro"/>
</dbReference>
<evidence type="ECO:0000313" key="13">
    <source>
        <dbReference type="Proteomes" id="UP000228758"/>
    </source>
</evidence>
<dbReference type="GO" id="GO:0045493">
    <property type="term" value="P:xylan catabolic process"/>
    <property type="evidence" value="ECO:0007669"/>
    <property type="project" value="UniProtKB-KW"/>
</dbReference>
<evidence type="ECO:0000256" key="6">
    <source>
        <dbReference type="ARBA" id="ARBA00023326"/>
    </source>
</evidence>
<dbReference type="RefSeq" id="WP_100363424.1">
    <property type="nucleotide sequence ID" value="NZ_PGFF01000001.1"/>
</dbReference>
<dbReference type="OrthoDB" id="9815836at2"/>
<reference evidence="12 13" key="1">
    <citation type="submission" date="2017-11" db="EMBL/GenBank/DDBJ databases">
        <title>Genomic Encyclopedia of Archaeal and Bacterial Type Strains, Phase II (KMG-II): From Individual Species to Whole Genera.</title>
        <authorList>
            <person name="Goeker M."/>
        </authorList>
    </citation>
    <scope>NUCLEOTIDE SEQUENCE [LARGE SCALE GENOMIC DNA]</scope>
    <source>
        <strain evidence="12 13">DSM 27393</strain>
    </source>
</reference>
<evidence type="ECO:0000256" key="4">
    <source>
        <dbReference type="ARBA" id="ARBA00023277"/>
    </source>
</evidence>
<dbReference type="SUPFAM" id="SSF49785">
    <property type="entry name" value="Galactose-binding domain-like"/>
    <property type="match status" value="2"/>
</dbReference>
<dbReference type="Proteomes" id="UP000228758">
    <property type="component" value="Unassembled WGS sequence"/>
</dbReference>
<dbReference type="SUPFAM" id="SSF51445">
    <property type="entry name" value="(Trans)glycosidases"/>
    <property type="match status" value="1"/>
</dbReference>
<dbReference type="Pfam" id="PF01522">
    <property type="entry name" value="Polysacc_deac_1"/>
    <property type="match status" value="1"/>
</dbReference>
<gene>
    <name evidence="12" type="ORF">CLV46_0617</name>
</gene>
<dbReference type="Gene3D" id="3.20.20.80">
    <property type="entry name" value="Glycosidases"/>
    <property type="match status" value="1"/>
</dbReference>
<feature type="domain" description="GH10" evidence="11">
    <location>
        <begin position="567"/>
        <end position="907"/>
    </location>
</feature>
<keyword evidence="2" id="KW-0677">Repeat</keyword>
<dbReference type="InterPro" id="IPR001000">
    <property type="entry name" value="GH10_dom"/>
</dbReference>
<feature type="domain" description="NodB homology" evidence="10">
    <location>
        <begin position="216"/>
        <end position="400"/>
    </location>
</feature>
<dbReference type="SUPFAM" id="SSF49344">
    <property type="entry name" value="CBD9-like"/>
    <property type="match status" value="1"/>
</dbReference>
<proteinExistence type="inferred from homology"/>
<dbReference type="Pfam" id="PF06452">
    <property type="entry name" value="CBM9_1"/>
    <property type="match status" value="1"/>
</dbReference>
<dbReference type="InterPro" id="IPR011330">
    <property type="entry name" value="Glyco_hydro/deAcase_b/a-brl"/>
</dbReference>
<dbReference type="GO" id="GO:0031176">
    <property type="term" value="F:endo-1,4-beta-xylanase activity"/>
    <property type="evidence" value="ECO:0007669"/>
    <property type="project" value="UniProtKB-EC"/>
</dbReference>
<dbReference type="PROSITE" id="PS51760">
    <property type="entry name" value="GH10_2"/>
    <property type="match status" value="1"/>
</dbReference>
<sequence length="1310" mass="137624">MTTATRFETFGSVLGIAALIGSLWAFAPATGADAVEPPGEEGAAISAVDFEDGTTGAWTPSGGDGDTLSVIQFDGGSVLRVADRDQDYVGIQSPTGILQPGAAYDLSMRVRLADGVAGTAGVRFVVKPGYDWVGDTTMSADAWTTVSGRYTVPVGADAATVQAYIGTGGEPGVYDYLVDDVSIRAVVPSEPDPDVVPGGAVDPVTTPVVRAQGSGDVAALTFDDGPNGAETVALLDFLRDSDIRAVFCVIGQNIQAPGGAELLRRMVAEGHVLCNHSTSYDDMGALTEDQARDRMAQNLTIIRDALGDPDAAVPFFRAPNGTWGATPQAAVSLGMQPLGVVNTIADWEVDDEAQLTTNLRAAMKPGEIVLVHDGGGDRTASVNAVRTVVTERLAEGWSFTLPVGTPHAAGAVAIDTDFEDGLDGWGPRDSGSGAPQVTLTDEAHGGVQAALVSERTSQGSGIARDVTGVLQPGTTYRASAWLRFAAGEPVDDVWLTIARTVDGATAYQTLGQFTGMSNTEWVRVEQVFTMGEADSAVLYFETDYNGTNTSDLLIDDILVDQPAPSQVQDLTPIRDTLDVPVGVAIDSREMTGGARELLTRHFDQVTSENYMKPEAWYDAAGVFTPHPEADALMSFAQEEDLGVYGHTLVWHSQTPAWFFQDGAGQPLTDSPADQAVLEQRMRDHIFSVAEYVSSTYGEFGSDTNPLYAFDVVNEVVSDASDTDDGLRRSEWYRILGERFIDLAFQFADEAFNDEFAADGADRPVTLFINDYNTEQSGKQQRLRALVERMLDRGVPVDGVGHQFHVSLSTPVGALDTALAAFGDLDLVQAVTELDVTTGTPVTQANLIEQGYYYRDAFRIFRDYVDSLFSVTVWGLTDGRSWRVGSGAPLVFDDALQAKPAYYGIVDDELPARQRAADVFAGDPSIGSGAQDAVDWRFLPLHPIEDVGAFQLRWAPDHLTAYVEVTDATASTGDAIEFDYQGRTATIDRAGGGGLAGTVAERDGGWVAVVRLPLDPGVAVGQQVPFDVRVVIDGGTAGWNTPGESGTLTLVEPLSTVDVPRAAAEPVIDGGVDPMWAGAAVVRTDTEVEGAGGASADVHVLWVDDVLYVLAEVADAQVDVSGSDPWIQDSVEFFVDAGNVKNGPYRYDDTQIRISAANVVSFGTGDEAFQRARVQSATSTVDGGYVVEAAISLLDAGGAGTFHGFDAQVNDAALGARTSIRTWADPTGLGYQSTARWGVARLVEAIDAPGGGAGPGAGSGGDGSGTGTGGAGRGDGLASTGADAGALALAAAALLLAGLGVRAARRRVVRD</sequence>
<keyword evidence="12" id="KW-0858">Xylan degradation</keyword>
<evidence type="ECO:0000256" key="3">
    <source>
        <dbReference type="ARBA" id="ARBA00022801"/>
    </source>
</evidence>
<dbReference type="InterPro" id="IPR008979">
    <property type="entry name" value="Galactose-bd-like_sf"/>
</dbReference>
<dbReference type="PRINTS" id="PR00134">
    <property type="entry name" value="GLHYDRLASE10"/>
</dbReference>
<dbReference type="EC" id="3.2.1.8" evidence="7"/>
<dbReference type="SMART" id="SM00633">
    <property type="entry name" value="Glyco_10"/>
    <property type="match status" value="1"/>
</dbReference>
<feature type="transmembrane region" description="Helical" evidence="9">
    <location>
        <begin position="1283"/>
        <end position="1303"/>
    </location>
</feature>
<evidence type="ECO:0000259" key="11">
    <source>
        <dbReference type="PROSITE" id="PS51760"/>
    </source>
</evidence>
<name>A0A2M9CGU0_9MICO</name>
<accession>A0A2M9CGU0</accession>
<keyword evidence="6 7" id="KW-0624">Polysaccharide degradation</keyword>
<dbReference type="CDD" id="cd10917">
    <property type="entry name" value="CE4_NodB_like_6s_7s"/>
    <property type="match status" value="1"/>
</dbReference>
<evidence type="ECO:0000256" key="5">
    <source>
        <dbReference type="ARBA" id="ARBA00023295"/>
    </source>
</evidence>
<feature type="region of interest" description="Disordered" evidence="8">
    <location>
        <begin position="1249"/>
        <end position="1271"/>
    </location>
</feature>
<dbReference type="EMBL" id="PGFF01000001">
    <property type="protein sequence ID" value="PJJ71080.1"/>
    <property type="molecule type" value="Genomic_DNA"/>
</dbReference>
<organism evidence="12 13">
    <name type="scientific">Diaminobutyricimonas aerilata</name>
    <dbReference type="NCBI Taxonomy" id="1162967"/>
    <lineage>
        <taxon>Bacteria</taxon>
        <taxon>Bacillati</taxon>
        <taxon>Actinomycetota</taxon>
        <taxon>Actinomycetes</taxon>
        <taxon>Micrococcales</taxon>
        <taxon>Microbacteriaceae</taxon>
        <taxon>Diaminobutyricimonas</taxon>
    </lineage>
</organism>
<evidence type="ECO:0000256" key="2">
    <source>
        <dbReference type="ARBA" id="ARBA00022737"/>
    </source>
</evidence>
<evidence type="ECO:0000256" key="8">
    <source>
        <dbReference type="SAM" id="MobiDB-lite"/>
    </source>
</evidence>
<comment type="caution">
    <text evidence="12">The sequence shown here is derived from an EMBL/GenBank/DDBJ whole genome shotgun (WGS) entry which is preliminary data.</text>
</comment>
<comment type="catalytic activity">
    <reaction evidence="7">
        <text>Endohydrolysis of (1-&gt;4)-beta-D-xylosidic linkages in xylans.</text>
        <dbReference type="EC" id="3.2.1.8"/>
    </reaction>
</comment>
<dbReference type="PANTHER" id="PTHR31490">
    <property type="entry name" value="GLYCOSYL HYDROLASE"/>
    <property type="match status" value="1"/>
</dbReference>
<dbReference type="Gene3D" id="3.20.20.370">
    <property type="entry name" value="Glycoside hydrolase/deacetylase"/>
    <property type="match status" value="1"/>
</dbReference>
<keyword evidence="3 7" id="KW-0378">Hydrolase</keyword>
<keyword evidence="9" id="KW-0812">Transmembrane</keyword>
<dbReference type="PROSITE" id="PS51677">
    <property type="entry name" value="NODB"/>
    <property type="match status" value="1"/>
</dbReference>
<dbReference type="InterPro" id="IPR017853">
    <property type="entry name" value="GH"/>
</dbReference>
<dbReference type="InterPro" id="IPR002509">
    <property type="entry name" value="NODB_dom"/>
</dbReference>
<dbReference type="PANTHER" id="PTHR31490:SF90">
    <property type="entry name" value="ENDO-1,4-BETA-XYLANASE A"/>
    <property type="match status" value="1"/>
</dbReference>
<evidence type="ECO:0000259" key="10">
    <source>
        <dbReference type="PROSITE" id="PS51677"/>
    </source>
</evidence>
<evidence type="ECO:0000313" key="12">
    <source>
        <dbReference type="EMBL" id="PJJ71080.1"/>
    </source>
</evidence>
<protein>
    <recommendedName>
        <fullName evidence="7">Beta-xylanase</fullName>
        <ecNumber evidence="7">3.2.1.8</ecNumber>
    </recommendedName>
</protein>
<evidence type="ECO:0000256" key="7">
    <source>
        <dbReference type="RuleBase" id="RU361174"/>
    </source>
</evidence>
<dbReference type="InterPro" id="IPR010502">
    <property type="entry name" value="Carb-bd_dom_fam9"/>
</dbReference>
<keyword evidence="9" id="KW-0472">Membrane</keyword>
<dbReference type="Gene3D" id="2.60.40.1190">
    <property type="match status" value="1"/>
</dbReference>
<evidence type="ECO:0000256" key="1">
    <source>
        <dbReference type="ARBA" id="ARBA00007495"/>
    </source>
</evidence>
<dbReference type="Gene3D" id="2.60.120.260">
    <property type="entry name" value="Galactose-binding domain-like"/>
    <property type="match status" value="2"/>
</dbReference>